<name>S6A016_9SPIR</name>
<gene>
    <name evidence="2" type="ORF">TPE_1498</name>
</gene>
<dbReference type="EMBL" id="CP004120">
    <property type="protein sequence ID" value="AGT43993.1"/>
    <property type="molecule type" value="Genomic_DNA"/>
</dbReference>
<dbReference type="AlphaFoldDB" id="S6A016"/>
<protein>
    <submittedName>
        <fullName evidence="2">Uncharacterized protein</fullName>
    </submittedName>
</protein>
<evidence type="ECO:0000256" key="1">
    <source>
        <dbReference type="SAM" id="Phobius"/>
    </source>
</evidence>
<dbReference type="STRING" id="1291379.TPE_1498"/>
<keyword evidence="1" id="KW-0472">Membrane</keyword>
<feature type="transmembrane region" description="Helical" evidence="1">
    <location>
        <begin position="33"/>
        <end position="58"/>
    </location>
</feature>
<evidence type="ECO:0000313" key="3">
    <source>
        <dbReference type="Proteomes" id="UP000015620"/>
    </source>
</evidence>
<proteinExistence type="predicted"/>
<organism evidence="2 3">
    <name type="scientific">Treponema pedis str. T A4</name>
    <dbReference type="NCBI Taxonomy" id="1291379"/>
    <lineage>
        <taxon>Bacteria</taxon>
        <taxon>Pseudomonadati</taxon>
        <taxon>Spirochaetota</taxon>
        <taxon>Spirochaetia</taxon>
        <taxon>Spirochaetales</taxon>
        <taxon>Treponemataceae</taxon>
        <taxon>Treponema</taxon>
    </lineage>
</organism>
<dbReference type="PATRIC" id="fig|1291379.3.peg.1482"/>
<dbReference type="KEGG" id="tped:TPE_1498"/>
<dbReference type="Proteomes" id="UP000015620">
    <property type="component" value="Chromosome"/>
</dbReference>
<dbReference type="HOGENOM" id="CLU_1331441_0_0_12"/>
<keyword evidence="1" id="KW-1133">Transmembrane helix</keyword>
<keyword evidence="1" id="KW-0812">Transmembrane</keyword>
<keyword evidence="3" id="KW-1185">Reference proteome</keyword>
<accession>S6A016</accession>
<sequence>MTIFRQVLQTKPKNGKFKLEKPRLLKTIPCLTYGIYVIILIMKVKFHFLISIFLLSLFSCKPAISGNGNGGETVLKRSEQYFSALSWTESETILKEPLPEPFQVKDLKTDTLYKYGDTDLTESIFPSLEGLGVLDYSGIDPSLIYFFNSLTIQIKQKQIKEGICVKEKVFLPFMINYKLKLLKEISSIFYSRPEYNAEGIMIAKFRCNIKGEKKFYTMLEIGAVFFNEKWQLDSFDIIGDTDAGSIE</sequence>
<evidence type="ECO:0000313" key="2">
    <source>
        <dbReference type="EMBL" id="AGT43993.1"/>
    </source>
</evidence>
<reference evidence="2 3" key="1">
    <citation type="journal article" date="2013" name="PLoS ONE">
        <title>Genome-Wide Relatedness of Treponema pedis, from Gingiva and Necrotic Skin Lesions of Pigs, with the Human Oral Pathogen Treponema denticola.</title>
        <authorList>
            <person name="Svartstrom O."/>
            <person name="Mushtaq M."/>
            <person name="Pringle M."/>
            <person name="Segerman B."/>
        </authorList>
    </citation>
    <scope>NUCLEOTIDE SEQUENCE [LARGE SCALE GENOMIC DNA]</scope>
    <source>
        <strain evidence="2">T A4</strain>
    </source>
</reference>